<proteinExistence type="predicted"/>
<dbReference type="AlphaFoldDB" id="A0A0F9MX29"/>
<organism evidence="1">
    <name type="scientific">marine sediment metagenome</name>
    <dbReference type="NCBI Taxonomy" id="412755"/>
    <lineage>
        <taxon>unclassified sequences</taxon>
        <taxon>metagenomes</taxon>
        <taxon>ecological metagenomes</taxon>
    </lineage>
</organism>
<dbReference type="EMBL" id="LAZR01008053">
    <property type="protein sequence ID" value="KKM81240.1"/>
    <property type="molecule type" value="Genomic_DNA"/>
</dbReference>
<evidence type="ECO:0000313" key="1">
    <source>
        <dbReference type="EMBL" id="KKM81240.1"/>
    </source>
</evidence>
<sequence length="33" mass="3749">MSEISDQIVVLMEEIANDKENPNRSGDKVRDLC</sequence>
<comment type="caution">
    <text evidence="1">The sequence shown here is derived from an EMBL/GenBank/DDBJ whole genome shotgun (WGS) entry which is preliminary data.</text>
</comment>
<gene>
    <name evidence="1" type="ORF">LCGC14_1331770</name>
</gene>
<name>A0A0F9MX29_9ZZZZ</name>
<reference evidence="1" key="1">
    <citation type="journal article" date="2015" name="Nature">
        <title>Complex archaea that bridge the gap between prokaryotes and eukaryotes.</title>
        <authorList>
            <person name="Spang A."/>
            <person name="Saw J.H."/>
            <person name="Jorgensen S.L."/>
            <person name="Zaremba-Niedzwiedzka K."/>
            <person name="Martijn J."/>
            <person name="Lind A.E."/>
            <person name="van Eijk R."/>
            <person name="Schleper C."/>
            <person name="Guy L."/>
            <person name="Ettema T.J."/>
        </authorList>
    </citation>
    <scope>NUCLEOTIDE SEQUENCE</scope>
</reference>
<protein>
    <submittedName>
        <fullName evidence="1">Uncharacterized protein</fullName>
    </submittedName>
</protein>
<accession>A0A0F9MX29</accession>